<feature type="compositionally biased region" description="Basic and acidic residues" evidence="1">
    <location>
        <begin position="119"/>
        <end position="128"/>
    </location>
</feature>
<dbReference type="AlphaFoldDB" id="J3NGX5"/>
<protein>
    <submittedName>
        <fullName evidence="2 3">Uncharacterized protein</fullName>
    </submittedName>
</protein>
<reference evidence="4" key="1">
    <citation type="submission" date="2010-07" db="EMBL/GenBank/DDBJ databases">
        <title>The genome sequence of Gaeumannomyces graminis var. tritici strain R3-111a-1.</title>
        <authorList>
            <consortium name="The Broad Institute Genome Sequencing Platform"/>
            <person name="Ma L.-J."/>
            <person name="Dead R."/>
            <person name="Young S."/>
            <person name="Zeng Q."/>
            <person name="Koehrsen M."/>
            <person name="Alvarado L."/>
            <person name="Berlin A."/>
            <person name="Chapman S.B."/>
            <person name="Chen Z."/>
            <person name="Freedman E."/>
            <person name="Gellesch M."/>
            <person name="Goldberg J."/>
            <person name="Griggs A."/>
            <person name="Gujja S."/>
            <person name="Heilman E.R."/>
            <person name="Heiman D."/>
            <person name="Hepburn T."/>
            <person name="Howarth C."/>
            <person name="Jen D."/>
            <person name="Larson L."/>
            <person name="Mehta T."/>
            <person name="Neiman D."/>
            <person name="Pearson M."/>
            <person name="Roberts A."/>
            <person name="Saif S."/>
            <person name="Shea T."/>
            <person name="Shenoy N."/>
            <person name="Sisk P."/>
            <person name="Stolte C."/>
            <person name="Sykes S."/>
            <person name="Walk T."/>
            <person name="White J."/>
            <person name="Yandava C."/>
            <person name="Haas B."/>
            <person name="Nusbaum C."/>
            <person name="Birren B."/>
        </authorList>
    </citation>
    <scope>NUCLEOTIDE SEQUENCE [LARGE SCALE GENOMIC DNA]</scope>
    <source>
        <strain evidence="4">R3-111a-1</strain>
    </source>
</reference>
<dbReference type="VEuPathDB" id="FungiDB:GGTG_00511"/>
<feature type="region of interest" description="Disordered" evidence="1">
    <location>
        <begin position="6"/>
        <end position="30"/>
    </location>
</feature>
<dbReference type="EnsemblFungi" id="EJT80515">
    <property type="protein sequence ID" value="EJT80515"/>
    <property type="gene ID" value="GGTG_00511"/>
</dbReference>
<evidence type="ECO:0000313" key="4">
    <source>
        <dbReference type="Proteomes" id="UP000006039"/>
    </source>
</evidence>
<feature type="compositionally biased region" description="Polar residues" evidence="1">
    <location>
        <begin position="181"/>
        <end position="193"/>
    </location>
</feature>
<reference evidence="3" key="4">
    <citation type="journal article" date="2015" name="G3 (Bethesda)">
        <title>Genome sequences of three phytopathogenic species of the Magnaporthaceae family of fungi.</title>
        <authorList>
            <person name="Okagaki L.H."/>
            <person name="Nunes C.C."/>
            <person name="Sailsbery J."/>
            <person name="Clay B."/>
            <person name="Brown D."/>
            <person name="John T."/>
            <person name="Oh Y."/>
            <person name="Young N."/>
            <person name="Fitzgerald M."/>
            <person name="Haas B.J."/>
            <person name="Zeng Q."/>
            <person name="Young S."/>
            <person name="Adiconis X."/>
            <person name="Fan L."/>
            <person name="Levin J.Z."/>
            <person name="Mitchell T.K."/>
            <person name="Okubara P.A."/>
            <person name="Farman M.L."/>
            <person name="Kohn L.M."/>
            <person name="Birren B."/>
            <person name="Ma L.-J."/>
            <person name="Dean R.A."/>
        </authorList>
    </citation>
    <scope>NUCLEOTIDE SEQUENCE</scope>
    <source>
        <strain evidence="3">R3-111a-1</strain>
    </source>
</reference>
<evidence type="ECO:0000256" key="1">
    <source>
        <dbReference type="SAM" id="MobiDB-lite"/>
    </source>
</evidence>
<organism evidence="2">
    <name type="scientific">Gaeumannomyces tritici (strain R3-111a-1)</name>
    <name type="common">Wheat and barley take-all root rot fungus</name>
    <name type="synonym">Gaeumannomyces graminis var. tritici</name>
    <dbReference type="NCBI Taxonomy" id="644352"/>
    <lineage>
        <taxon>Eukaryota</taxon>
        <taxon>Fungi</taxon>
        <taxon>Dikarya</taxon>
        <taxon>Ascomycota</taxon>
        <taxon>Pezizomycotina</taxon>
        <taxon>Sordariomycetes</taxon>
        <taxon>Sordariomycetidae</taxon>
        <taxon>Magnaporthales</taxon>
        <taxon>Magnaporthaceae</taxon>
        <taxon>Gaeumannomyces</taxon>
    </lineage>
</organism>
<evidence type="ECO:0000313" key="3">
    <source>
        <dbReference type="EnsemblFungi" id="EJT80515"/>
    </source>
</evidence>
<accession>J3NGX5</accession>
<dbReference type="HOGENOM" id="CLU_1408848_0_0_1"/>
<evidence type="ECO:0000313" key="2">
    <source>
        <dbReference type="EMBL" id="EJT80515.1"/>
    </source>
</evidence>
<feature type="compositionally biased region" description="Basic residues" evidence="1">
    <location>
        <begin position="10"/>
        <end position="20"/>
    </location>
</feature>
<feature type="region of interest" description="Disordered" evidence="1">
    <location>
        <begin position="97"/>
        <end position="137"/>
    </location>
</feature>
<dbReference type="RefSeq" id="XP_009216524.1">
    <property type="nucleotide sequence ID" value="XM_009218260.1"/>
</dbReference>
<sequence length="193" mass="21482">MQLVCEGSMRKRRRKKKKVARASQPAQRQRPKVVATMELSFSCFPHAPLTPDGKAVRAGQGLCMYYAETRERGVGVRIEGCEGYAWREKGVCVEGQKGKMGSAPGSRGRPGKSRCAVGDMEKKGERRPARQGTSYNALRKTFQKAFHVLALANRKSKKEKGSEKERKTKKEMGERKLGPLNNKNPTQPPFASS</sequence>
<gene>
    <name evidence="3" type="primary">20340969</name>
    <name evidence="2" type="ORF">GGTG_00511</name>
</gene>
<name>J3NGX5_GAET3</name>
<feature type="region of interest" description="Disordered" evidence="1">
    <location>
        <begin position="149"/>
        <end position="193"/>
    </location>
</feature>
<proteinExistence type="predicted"/>
<reference evidence="2" key="3">
    <citation type="submission" date="2010-09" db="EMBL/GenBank/DDBJ databases">
        <title>Annotation of Gaeumannomyces graminis var. tritici R3-111a-1.</title>
        <authorList>
            <consortium name="The Broad Institute Genome Sequencing Platform"/>
            <person name="Ma L.-J."/>
            <person name="Dead R."/>
            <person name="Young S.K."/>
            <person name="Zeng Q."/>
            <person name="Gargeya S."/>
            <person name="Fitzgerald M."/>
            <person name="Haas B."/>
            <person name="Abouelleil A."/>
            <person name="Alvarado L."/>
            <person name="Arachchi H.M."/>
            <person name="Berlin A."/>
            <person name="Brown A."/>
            <person name="Chapman S.B."/>
            <person name="Chen Z."/>
            <person name="Dunbar C."/>
            <person name="Freedman E."/>
            <person name="Gearin G."/>
            <person name="Gellesch M."/>
            <person name="Goldberg J."/>
            <person name="Griggs A."/>
            <person name="Gujja S."/>
            <person name="Heiman D."/>
            <person name="Howarth C."/>
            <person name="Larson L."/>
            <person name="Lui A."/>
            <person name="MacDonald P.J.P."/>
            <person name="Mehta T."/>
            <person name="Montmayeur A."/>
            <person name="Murphy C."/>
            <person name="Neiman D."/>
            <person name="Pearson M."/>
            <person name="Priest M."/>
            <person name="Roberts A."/>
            <person name="Saif S."/>
            <person name="Shea T."/>
            <person name="Shenoy N."/>
            <person name="Sisk P."/>
            <person name="Stolte C."/>
            <person name="Sykes S."/>
            <person name="Yandava C."/>
            <person name="Wortman J."/>
            <person name="Nusbaum C."/>
            <person name="Birren B."/>
        </authorList>
    </citation>
    <scope>NUCLEOTIDE SEQUENCE</scope>
    <source>
        <strain evidence="2">R3-111a-1</strain>
    </source>
</reference>
<reference evidence="3" key="5">
    <citation type="submission" date="2018-04" db="UniProtKB">
        <authorList>
            <consortium name="EnsemblFungi"/>
        </authorList>
    </citation>
    <scope>IDENTIFICATION</scope>
    <source>
        <strain evidence="3">R3-111a-1</strain>
    </source>
</reference>
<keyword evidence="4" id="KW-1185">Reference proteome</keyword>
<feature type="compositionally biased region" description="Basic and acidic residues" evidence="1">
    <location>
        <begin position="159"/>
        <end position="177"/>
    </location>
</feature>
<dbReference type="Proteomes" id="UP000006039">
    <property type="component" value="Unassembled WGS sequence"/>
</dbReference>
<dbReference type="GeneID" id="20340969"/>
<reference evidence="2" key="2">
    <citation type="submission" date="2010-07" db="EMBL/GenBank/DDBJ databases">
        <authorList>
            <consortium name="The Broad Institute Genome Sequencing Platform"/>
            <consortium name="Broad Institute Genome Sequencing Center for Infectious Disease"/>
            <person name="Ma L.-J."/>
            <person name="Dead R."/>
            <person name="Young S."/>
            <person name="Zeng Q."/>
            <person name="Koehrsen M."/>
            <person name="Alvarado L."/>
            <person name="Berlin A."/>
            <person name="Chapman S.B."/>
            <person name="Chen Z."/>
            <person name="Freedman E."/>
            <person name="Gellesch M."/>
            <person name="Goldberg J."/>
            <person name="Griggs A."/>
            <person name="Gujja S."/>
            <person name="Heilman E.R."/>
            <person name="Heiman D."/>
            <person name="Hepburn T."/>
            <person name="Howarth C."/>
            <person name="Jen D."/>
            <person name="Larson L."/>
            <person name="Mehta T."/>
            <person name="Neiman D."/>
            <person name="Pearson M."/>
            <person name="Roberts A."/>
            <person name="Saif S."/>
            <person name="Shea T."/>
            <person name="Shenoy N."/>
            <person name="Sisk P."/>
            <person name="Stolte C."/>
            <person name="Sykes S."/>
            <person name="Walk T."/>
            <person name="White J."/>
            <person name="Yandava C."/>
            <person name="Haas B."/>
            <person name="Nusbaum C."/>
            <person name="Birren B."/>
        </authorList>
    </citation>
    <scope>NUCLEOTIDE SEQUENCE</scope>
    <source>
        <strain evidence="2">R3-111a-1</strain>
    </source>
</reference>
<dbReference type="EMBL" id="GL385395">
    <property type="protein sequence ID" value="EJT80515.1"/>
    <property type="molecule type" value="Genomic_DNA"/>
</dbReference>